<dbReference type="InterPro" id="IPR013655">
    <property type="entry name" value="PAS_fold_3"/>
</dbReference>
<dbReference type="InterPro" id="IPR035965">
    <property type="entry name" value="PAS-like_dom_sf"/>
</dbReference>
<dbReference type="SUPFAM" id="SSF47384">
    <property type="entry name" value="Homodimeric domain of signal transducing histidine kinase"/>
    <property type="match status" value="1"/>
</dbReference>
<dbReference type="Pfam" id="PF02518">
    <property type="entry name" value="HATPase_c"/>
    <property type="match status" value="1"/>
</dbReference>
<dbReference type="PROSITE" id="PS50113">
    <property type="entry name" value="PAC"/>
    <property type="match status" value="2"/>
</dbReference>
<sequence length="817" mass="93221">MTYKTQANASTKEAAYIEIFKALPGNSILLQADKGCYKILACTRGYLKISGVKEVDIIDKCIFDVFPSNPHDHNDTGESNLRDSLDYVLQSKETHELPVQRYDTENEEGTFRKRYWNVVNTPVILEKGEVNYIIHTVSEITELIKTGELKEKLKGLEILQNIILQLPAAIGIVKGSNHVLELANASALNLWGKNKDILGKPILESIPELEGQGIIELFNEVLLSGEPHFDNDVIVTTFRKGTREVRYFDRTFLPYYELNNNKPSGIFIMSHDVTEKVEAKKYAEEAKKEAERQKRLYETINGNTPDLIYVFDLEYKFTYANKALLNMWGSTWEQSVGKGLLENGYEPWHAEMHEREIDQVVATRSSIRGEVSFPHAIYGRRVYDYIFVPVFGENGEVESVAGTTRDITELKLAELSLRESDERFRNLADDSPMFVFIIDDSPEAPVSYWNKTWLQYTGLALEEAKGRAWNGIIHPDDIEEVMSHYLPAYQSQQAYYIPAIRVKRHDGIFRWHAFKGNPRYLANGAFNGFVGVGLDIHDQKLAQEALRQSEIQLQQKVAERTSELEKTVGELRRSNTNLEEFAYAASHDLKEPIRKIHFFSERLKHSLGDRMNSEEIRYFDRMESASKRMASLIDDLLTYSEVSLRPRVYELVDMNQLIGLVLEDLDLEIEDKAAVIRVDKLFTMQGHQRQLQQAFQNLIGNALKYSRPGIVPLINISYQQIIGKESGLKLTQEEQQKVFYSVSINDNGIGFEQAEAERIFNVFTRLHGNAEYKGTGIGLSIVRKVIENHNGHIWASSQPGVGSTFHILLPADSITKS</sequence>
<evidence type="ECO:0000256" key="2">
    <source>
        <dbReference type="ARBA" id="ARBA00012438"/>
    </source>
</evidence>
<evidence type="ECO:0000259" key="8">
    <source>
        <dbReference type="PROSITE" id="PS50112"/>
    </source>
</evidence>
<gene>
    <name evidence="10" type="ORF">SAMN02745131_00612</name>
</gene>
<evidence type="ECO:0000259" key="7">
    <source>
        <dbReference type="PROSITE" id="PS50109"/>
    </source>
</evidence>
<keyword evidence="6" id="KW-0175">Coiled coil</keyword>
<dbReference type="SUPFAM" id="SSF55874">
    <property type="entry name" value="ATPase domain of HSP90 chaperone/DNA topoisomerase II/histidine kinase"/>
    <property type="match status" value="1"/>
</dbReference>
<dbReference type="FunFam" id="3.30.565.10:FF:000006">
    <property type="entry name" value="Sensor histidine kinase WalK"/>
    <property type="match status" value="1"/>
</dbReference>
<feature type="domain" description="PAC" evidence="9">
    <location>
        <begin position="496"/>
        <end position="548"/>
    </location>
</feature>
<accession>A0A1M4UDR3</accession>
<organism evidence="10 11">
    <name type="scientific">Flavisolibacter ginsengisoli DSM 18119</name>
    <dbReference type="NCBI Taxonomy" id="1121884"/>
    <lineage>
        <taxon>Bacteria</taxon>
        <taxon>Pseudomonadati</taxon>
        <taxon>Bacteroidota</taxon>
        <taxon>Chitinophagia</taxon>
        <taxon>Chitinophagales</taxon>
        <taxon>Chitinophagaceae</taxon>
        <taxon>Flavisolibacter</taxon>
    </lineage>
</organism>
<dbReference type="STRING" id="1121884.SAMN02745131_00612"/>
<dbReference type="PROSITE" id="PS50109">
    <property type="entry name" value="HIS_KIN"/>
    <property type="match status" value="1"/>
</dbReference>
<dbReference type="RefSeq" id="WP_072833764.1">
    <property type="nucleotide sequence ID" value="NZ_FQUU01000002.1"/>
</dbReference>
<dbReference type="SMART" id="SM00388">
    <property type="entry name" value="HisKA"/>
    <property type="match status" value="1"/>
</dbReference>
<evidence type="ECO:0000259" key="9">
    <source>
        <dbReference type="PROSITE" id="PS50113"/>
    </source>
</evidence>
<dbReference type="AlphaFoldDB" id="A0A1M4UDR3"/>
<dbReference type="InterPro" id="IPR004358">
    <property type="entry name" value="Sig_transdc_His_kin-like_C"/>
</dbReference>
<dbReference type="InterPro" id="IPR003594">
    <property type="entry name" value="HATPase_dom"/>
</dbReference>
<feature type="domain" description="PAS" evidence="8">
    <location>
        <begin position="420"/>
        <end position="492"/>
    </location>
</feature>
<evidence type="ECO:0000256" key="5">
    <source>
        <dbReference type="ARBA" id="ARBA00022777"/>
    </source>
</evidence>
<feature type="domain" description="Histidine kinase" evidence="7">
    <location>
        <begin position="584"/>
        <end position="813"/>
    </location>
</feature>
<dbReference type="InterPro" id="IPR003661">
    <property type="entry name" value="HisK_dim/P_dom"/>
</dbReference>
<dbReference type="PROSITE" id="PS50112">
    <property type="entry name" value="PAS"/>
    <property type="match status" value="2"/>
</dbReference>
<feature type="coiled-coil region" evidence="6">
    <location>
        <begin position="273"/>
        <end position="303"/>
    </location>
</feature>
<dbReference type="InterPro" id="IPR013656">
    <property type="entry name" value="PAS_4"/>
</dbReference>
<reference evidence="10 11" key="1">
    <citation type="submission" date="2016-11" db="EMBL/GenBank/DDBJ databases">
        <authorList>
            <person name="Jaros S."/>
            <person name="Januszkiewicz K."/>
            <person name="Wedrychowicz H."/>
        </authorList>
    </citation>
    <scope>NUCLEOTIDE SEQUENCE [LARGE SCALE GENOMIC DNA]</scope>
    <source>
        <strain evidence="10 11">DSM 18119</strain>
    </source>
</reference>
<dbReference type="Gene3D" id="3.30.450.20">
    <property type="entry name" value="PAS domain"/>
    <property type="match status" value="4"/>
</dbReference>
<feature type="domain" description="PAC" evidence="9">
    <location>
        <begin position="367"/>
        <end position="419"/>
    </location>
</feature>
<dbReference type="InterPro" id="IPR036890">
    <property type="entry name" value="HATPase_C_sf"/>
</dbReference>
<dbReference type="GO" id="GO:0000155">
    <property type="term" value="F:phosphorelay sensor kinase activity"/>
    <property type="evidence" value="ECO:0007669"/>
    <property type="project" value="InterPro"/>
</dbReference>
<dbReference type="PANTHER" id="PTHR43304">
    <property type="entry name" value="PHYTOCHROME-LIKE PROTEIN CPH1"/>
    <property type="match status" value="1"/>
</dbReference>
<dbReference type="Pfam" id="PF08448">
    <property type="entry name" value="PAS_4"/>
    <property type="match status" value="2"/>
</dbReference>
<dbReference type="Pfam" id="PF13426">
    <property type="entry name" value="PAS_9"/>
    <property type="match status" value="1"/>
</dbReference>
<keyword evidence="4" id="KW-0808">Transferase</keyword>
<evidence type="ECO:0000256" key="6">
    <source>
        <dbReference type="SAM" id="Coils"/>
    </source>
</evidence>
<evidence type="ECO:0000313" key="10">
    <source>
        <dbReference type="EMBL" id="SHE54756.1"/>
    </source>
</evidence>
<dbReference type="OrthoDB" id="607558at2"/>
<proteinExistence type="predicted"/>
<dbReference type="SMART" id="SM00091">
    <property type="entry name" value="PAS"/>
    <property type="match status" value="4"/>
</dbReference>
<dbReference type="CDD" id="cd00082">
    <property type="entry name" value="HisKA"/>
    <property type="match status" value="1"/>
</dbReference>
<dbReference type="SUPFAM" id="SSF55785">
    <property type="entry name" value="PYP-like sensor domain (PAS domain)"/>
    <property type="match status" value="3"/>
</dbReference>
<name>A0A1M4UDR3_9BACT</name>
<keyword evidence="5" id="KW-0418">Kinase</keyword>
<dbReference type="Proteomes" id="UP000184048">
    <property type="component" value="Unassembled WGS sequence"/>
</dbReference>
<dbReference type="NCBIfam" id="TIGR00229">
    <property type="entry name" value="sensory_box"/>
    <property type="match status" value="2"/>
</dbReference>
<dbReference type="Pfam" id="PF00512">
    <property type="entry name" value="HisKA"/>
    <property type="match status" value="1"/>
</dbReference>
<dbReference type="SMART" id="SM00086">
    <property type="entry name" value="PAC"/>
    <property type="match status" value="3"/>
</dbReference>
<dbReference type="InterPro" id="IPR000700">
    <property type="entry name" value="PAS-assoc_C"/>
</dbReference>
<dbReference type="Gene3D" id="3.30.565.10">
    <property type="entry name" value="Histidine kinase-like ATPase, C-terminal domain"/>
    <property type="match status" value="1"/>
</dbReference>
<dbReference type="Pfam" id="PF08447">
    <property type="entry name" value="PAS_3"/>
    <property type="match status" value="1"/>
</dbReference>
<evidence type="ECO:0000256" key="4">
    <source>
        <dbReference type="ARBA" id="ARBA00022679"/>
    </source>
</evidence>
<protein>
    <recommendedName>
        <fullName evidence="2">histidine kinase</fullName>
        <ecNumber evidence="2">2.7.13.3</ecNumber>
    </recommendedName>
</protein>
<dbReference type="InterPro" id="IPR005467">
    <property type="entry name" value="His_kinase_dom"/>
</dbReference>
<dbReference type="EC" id="2.7.13.3" evidence="2"/>
<keyword evidence="11" id="KW-1185">Reference proteome</keyword>
<feature type="domain" description="PAS" evidence="8">
    <location>
        <begin position="292"/>
        <end position="364"/>
    </location>
</feature>
<dbReference type="InterPro" id="IPR036097">
    <property type="entry name" value="HisK_dim/P_sf"/>
</dbReference>
<dbReference type="Gene3D" id="1.10.287.130">
    <property type="match status" value="1"/>
</dbReference>
<dbReference type="InterPro" id="IPR052162">
    <property type="entry name" value="Sensor_kinase/Photoreceptor"/>
</dbReference>
<dbReference type="PANTHER" id="PTHR43304:SF1">
    <property type="entry name" value="PAC DOMAIN-CONTAINING PROTEIN"/>
    <property type="match status" value="1"/>
</dbReference>
<evidence type="ECO:0000313" key="11">
    <source>
        <dbReference type="Proteomes" id="UP000184048"/>
    </source>
</evidence>
<comment type="catalytic activity">
    <reaction evidence="1">
        <text>ATP + protein L-histidine = ADP + protein N-phospho-L-histidine.</text>
        <dbReference type="EC" id="2.7.13.3"/>
    </reaction>
</comment>
<evidence type="ECO:0000256" key="1">
    <source>
        <dbReference type="ARBA" id="ARBA00000085"/>
    </source>
</evidence>
<dbReference type="InterPro" id="IPR001610">
    <property type="entry name" value="PAC"/>
</dbReference>
<dbReference type="EMBL" id="FQUU01000002">
    <property type="protein sequence ID" value="SHE54756.1"/>
    <property type="molecule type" value="Genomic_DNA"/>
</dbReference>
<keyword evidence="3" id="KW-0597">Phosphoprotein</keyword>
<evidence type="ECO:0000256" key="3">
    <source>
        <dbReference type="ARBA" id="ARBA00022553"/>
    </source>
</evidence>
<dbReference type="PRINTS" id="PR00344">
    <property type="entry name" value="BCTRLSENSOR"/>
</dbReference>
<dbReference type="CDD" id="cd00130">
    <property type="entry name" value="PAS"/>
    <property type="match status" value="2"/>
</dbReference>
<dbReference type="InterPro" id="IPR000014">
    <property type="entry name" value="PAS"/>
</dbReference>
<dbReference type="SMART" id="SM00387">
    <property type="entry name" value="HATPase_c"/>
    <property type="match status" value="1"/>
</dbReference>